<proteinExistence type="predicted"/>
<dbReference type="Proteomes" id="UP000182409">
    <property type="component" value="Unassembled WGS sequence"/>
</dbReference>
<dbReference type="EMBL" id="FNSD01000001">
    <property type="protein sequence ID" value="SEB87195.1"/>
    <property type="molecule type" value="Genomic_DNA"/>
</dbReference>
<dbReference type="OrthoDB" id="121925at2"/>
<evidence type="ECO:0000313" key="2">
    <source>
        <dbReference type="Proteomes" id="UP000182409"/>
    </source>
</evidence>
<evidence type="ECO:0000313" key="1">
    <source>
        <dbReference type="EMBL" id="SEB87195.1"/>
    </source>
</evidence>
<organism evidence="1 2">
    <name type="scientific">Terriglobus roseus</name>
    <dbReference type="NCBI Taxonomy" id="392734"/>
    <lineage>
        <taxon>Bacteria</taxon>
        <taxon>Pseudomonadati</taxon>
        <taxon>Acidobacteriota</taxon>
        <taxon>Terriglobia</taxon>
        <taxon>Terriglobales</taxon>
        <taxon>Acidobacteriaceae</taxon>
        <taxon>Terriglobus</taxon>
    </lineage>
</organism>
<sequence length="85" mass="8825">MNFLKLFLRGIAILPSLIQGVESIYGAKTGDQKKSAALEIVSAAVKMADAIANKTIVDADGFSLGLSTIIDGVVACLNASLWAKS</sequence>
<name>A0A1H4MXI0_9BACT</name>
<accession>A0A1H4MXI0</accession>
<protein>
    <submittedName>
        <fullName evidence="1">Uncharacterized protein</fullName>
    </submittedName>
</protein>
<reference evidence="1 2" key="1">
    <citation type="submission" date="2016-10" db="EMBL/GenBank/DDBJ databases">
        <authorList>
            <person name="de Groot N.N."/>
        </authorList>
    </citation>
    <scope>NUCLEOTIDE SEQUENCE [LARGE SCALE GENOMIC DNA]</scope>
    <source>
        <strain evidence="1 2">AB35.6</strain>
    </source>
</reference>
<dbReference type="RefSeq" id="WP_074653796.1">
    <property type="nucleotide sequence ID" value="NZ_FNSD01000001.1"/>
</dbReference>
<gene>
    <name evidence="1" type="ORF">SAMN05443244_2058</name>
</gene>
<dbReference type="AlphaFoldDB" id="A0A1H4MXI0"/>